<feature type="region of interest" description="Disordered" evidence="2">
    <location>
        <begin position="1"/>
        <end position="29"/>
    </location>
</feature>
<feature type="compositionally biased region" description="Low complexity" evidence="2">
    <location>
        <begin position="1"/>
        <end position="12"/>
    </location>
</feature>
<proteinExistence type="predicted"/>
<feature type="coiled-coil region" evidence="1">
    <location>
        <begin position="967"/>
        <end position="1001"/>
    </location>
</feature>
<name>A0A292Q8T3_9PEZI</name>
<accession>A0A292Q8T3</accession>
<gene>
    <name evidence="3" type="ORF">GSTUAT00000605001</name>
</gene>
<evidence type="ECO:0000313" key="3">
    <source>
        <dbReference type="EMBL" id="CUS15348.1"/>
    </source>
</evidence>
<dbReference type="EMBL" id="LN890948">
    <property type="protein sequence ID" value="CUS15348.1"/>
    <property type="molecule type" value="Genomic_DNA"/>
</dbReference>
<feature type="coiled-coil region" evidence="1">
    <location>
        <begin position="1197"/>
        <end position="1235"/>
    </location>
</feature>
<evidence type="ECO:0000313" key="4">
    <source>
        <dbReference type="Proteomes" id="UP001412239"/>
    </source>
</evidence>
<evidence type="ECO:0000256" key="2">
    <source>
        <dbReference type="SAM" id="MobiDB-lite"/>
    </source>
</evidence>
<feature type="coiled-coil region" evidence="1">
    <location>
        <begin position="1050"/>
        <end position="1123"/>
    </location>
</feature>
<keyword evidence="1" id="KW-0175">Coiled coil</keyword>
<evidence type="ECO:0000256" key="1">
    <source>
        <dbReference type="SAM" id="Coils"/>
    </source>
</evidence>
<organism evidence="3 4">
    <name type="scientific">Tuber aestivum</name>
    <name type="common">summer truffle</name>
    <dbReference type="NCBI Taxonomy" id="59557"/>
    <lineage>
        <taxon>Eukaryota</taxon>
        <taxon>Fungi</taxon>
        <taxon>Dikarya</taxon>
        <taxon>Ascomycota</taxon>
        <taxon>Pezizomycotina</taxon>
        <taxon>Pezizomycetes</taxon>
        <taxon>Pezizales</taxon>
        <taxon>Tuberaceae</taxon>
        <taxon>Tuber</taxon>
    </lineage>
</organism>
<protein>
    <submittedName>
        <fullName evidence="3">Uncharacterized protein</fullName>
    </submittedName>
</protein>
<reference evidence="3" key="1">
    <citation type="submission" date="2015-10" db="EMBL/GenBank/DDBJ databases">
        <authorList>
            <person name="Regsiter A."/>
            <person name="william w."/>
        </authorList>
    </citation>
    <scope>NUCLEOTIDE SEQUENCE</scope>
    <source>
        <strain evidence="3">Montdore</strain>
    </source>
</reference>
<sequence length="1408" mass="153348">MSSASATSTSPPNENPIPTTRRRWPTLSRLLPSQKLKHPRLRQIALLRRRTQSLSPKDPNGIYQSLQSNESALKLQGTSIKSPRLIALSPTGELVESERPPSNDSPPPGFVLGGEIKLFDTRLAGRLYTFVGEAGKASDIKEIVTLGERLLLEDVLKCLHGSAFGDVGLVRPRFIFRARDSTLGVLPGLHFDTEVVFDNNSGLKSASETLSGVFGVKAGSLRVSGYLGEKREWNKALKPEKFSFKGVFAGVDSALGRLVRVTSVGVELAGARKEGSFMRRAKYECTVEFHGSAEVEIPGSVVPLVLDYGFREVQGMYEFKLTKGGSEWVNVTGFKGLKLSDVQLLAEFPKKLSVGGVDFQLSAQLQFAGAALALKGVYSPETFYIQASVPTCTFDDLHALYTSITGRTLAEFSHTAIFKDLLFRIDASGLTLSGDVTIDEHRAVKAVVTIHRDGITITGSLKDITFGAVTITKAELDVFIGRTNPGTTSRESGFSITGNVHFHDMDISVSVHTLFEGGQVNWTVYGELEADLELSRLAPKVEGTFLDLSLRKVAFIASNVDSPAGVEEFNVFNYPVRRGVQFCAALDRVPQLDHVSGGRVEGLVLRAAYSDRGFSFGILFPAPVTLSLGPNVTSGPLSLEVVTSTVPQLVFTTTLSVKVAGQAQPLVFTFGLKADIDSAEGFGQMTNYWVNPLGLSENVKIGPDLAFELGIIYAVLASTGTPSKIGFSGGLAIGDAETQVAVALSENPTEQLVKTSFTRLSVTDLIRFASKIANESIPIPPEDLFTIKNGLFYISTGATIGTTYYPAGASIKGDIELFGQETNLECTVGRTTRIQALFEDVALGPLVVTGTGGGKASAMIELGLAKQHILLDGSVKIFDFEASIHASLDILPKPDISFALRVAWGDAIEVELCARVIGAADLKDLRGADFLIDMALEQHILDYISTNAQAQFAAMRKFLEGGVLAAEEFFEETKGAIEAQLKEAEEAFNAARDHWKEKEKELRNALDGAVSSFEEGLEELQKDFYQAEKDFEAAVYSAHQKLETARIDRVAAITSTLAKLQKARRELQAEIMSCLFSIQETKKETAMSYGALLLDLKVAEENVRKAQDEVDRREQALAAAQLEFSEAPFYRNIDLSIKVSHYQAHVTDAKADLLSAQTILTRAQSALEQSGFQSAISKKTEKKQLLAEIKTAGEQTIKDTEKHLETAVKENDEIIQKAEAEIEDHLQKNSSTEKVALKNKEEALTKFKSEKETQISTLKSHVATLSETPEFAKFEEAKSSLAMAKNAKSQLGAAKDAIRLLQEKAPAAENAGSILTKLERVFDIQHVELHGSLRDLIEKGIPLKARVKGFIAGKEIDFVLDYRIGETGEFVRGLMRKWWEELSGGFMDSFGGEEAREDVAGADRFSHD</sequence>
<keyword evidence="4" id="KW-1185">Reference proteome</keyword>
<dbReference type="Proteomes" id="UP001412239">
    <property type="component" value="Unassembled WGS sequence"/>
</dbReference>